<feature type="compositionally biased region" description="Polar residues" evidence="1">
    <location>
        <begin position="246"/>
        <end position="257"/>
    </location>
</feature>
<feature type="compositionally biased region" description="Low complexity" evidence="1">
    <location>
        <begin position="164"/>
        <end position="178"/>
    </location>
</feature>
<proteinExistence type="predicted"/>
<comment type="caution">
    <text evidence="2">The sequence shown here is derived from an EMBL/GenBank/DDBJ whole genome shotgun (WGS) entry which is preliminary data.</text>
</comment>
<organism evidence="2 3">
    <name type="scientific">Cudoniella acicularis</name>
    <dbReference type="NCBI Taxonomy" id="354080"/>
    <lineage>
        <taxon>Eukaryota</taxon>
        <taxon>Fungi</taxon>
        <taxon>Dikarya</taxon>
        <taxon>Ascomycota</taxon>
        <taxon>Pezizomycotina</taxon>
        <taxon>Leotiomycetes</taxon>
        <taxon>Helotiales</taxon>
        <taxon>Tricladiaceae</taxon>
        <taxon>Cudoniella</taxon>
    </lineage>
</organism>
<dbReference type="AlphaFoldDB" id="A0A8H4RIV0"/>
<dbReference type="Proteomes" id="UP000566819">
    <property type="component" value="Unassembled WGS sequence"/>
</dbReference>
<dbReference type="EMBL" id="JAAMPI010000506">
    <property type="protein sequence ID" value="KAF4630830.1"/>
    <property type="molecule type" value="Genomic_DNA"/>
</dbReference>
<protein>
    <submittedName>
        <fullName evidence="2">Uncharacterized protein</fullName>
    </submittedName>
</protein>
<accession>A0A8H4RIV0</accession>
<reference evidence="2 3" key="1">
    <citation type="submission" date="2020-03" db="EMBL/GenBank/DDBJ databases">
        <title>Draft Genome Sequence of Cudoniella acicularis.</title>
        <authorList>
            <person name="Buettner E."/>
            <person name="Kellner H."/>
        </authorList>
    </citation>
    <scope>NUCLEOTIDE SEQUENCE [LARGE SCALE GENOMIC DNA]</scope>
    <source>
        <strain evidence="2 3">DSM 108380</strain>
    </source>
</reference>
<feature type="region of interest" description="Disordered" evidence="1">
    <location>
        <begin position="164"/>
        <end position="186"/>
    </location>
</feature>
<name>A0A8H4RIV0_9HELO</name>
<evidence type="ECO:0000256" key="1">
    <source>
        <dbReference type="SAM" id="MobiDB-lite"/>
    </source>
</evidence>
<keyword evidence="3" id="KW-1185">Reference proteome</keyword>
<feature type="region of interest" description="Disordered" evidence="1">
    <location>
        <begin position="239"/>
        <end position="262"/>
    </location>
</feature>
<sequence length="315" mass="34350">MASEGKGRRFTLPLRKAVGSLFKRKATTKEVIRQPHLAFREYHKYHQRSEASQQTYDTNVDSLDTLVTLVNELPDNEVTHFRLPRRGDRSVVHPRPERCRSFDDVGVPKTTASPDSGISGVLTQTVDEEYGSRQPYYKLDQPSNYSPEIPEPAVIKQTVVRLPHPSQDSSHKSSSVPHTGIGGGYSGGVILNTNGPSKDSRRMTGVKTLPATPEDFKFNGNYQASEEYNDIITNGIAANASKPGATPSSLRSGWSGTTRRDPSVTNKIRAIRFSYSSASSTLDDSISLNSTPSTPAPDGLPEIAAFKCEGLTAAL</sequence>
<evidence type="ECO:0000313" key="2">
    <source>
        <dbReference type="EMBL" id="KAF4630830.1"/>
    </source>
</evidence>
<feature type="region of interest" description="Disordered" evidence="1">
    <location>
        <begin position="281"/>
        <end position="300"/>
    </location>
</feature>
<gene>
    <name evidence="2" type="ORF">G7Y89_g7304</name>
</gene>
<evidence type="ECO:0000313" key="3">
    <source>
        <dbReference type="Proteomes" id="UP000566819"/>
    </source>
</evidence>